<dbReference type="InterPro" id="IPR050683">
    <property type="entry name" value="Bact_Polysacc_Export_ATP-bd"/>
</dbReference>
<dbReference type="Gene3D" id="2.70.50.60">
    <property type="entry name" value="abc- transporter (atp binding component) like domain"/>
    <property type="match status" value="1"/>
</dbReference>
<protein>
    <submittedName>
        <fullName evidence="7">ABC transporter ATP-binding protein</fullName>
    </submittedName>
</protein>
<evidence type="ECO:0000313" key="7">
    <source>
        <dbReference type="EMBL" id="MDI9261083.1"/>
    </source>
</evidence>
<evidence type="ECO:0000259" key="6">
    <source>
        <dbReference type="PROSITE" id="PS50893"/>
    </source>
</evidence>
<evidence type="ECO:0000256" key="3">
    <source>
        <dbReference type="ARBA" id="ARBA00022741"/>
    </source>
</evidence>
<dbReference type="SUPFAM" id="SSF52540">
    <property type="entry name" value="P-loop containing nucleoside triphosphate hydrolases"/>
    <property type="match status" value="1"/>
</dbReference>
<name>A0ABT6Y163_ALISE</name>
<feature type="domain" description="ABC transporter" evidence="6">
    <location>
        <begin position="26"/>
        <end position="246"/>
    </location>
</feature>
<comment type="similarity">
    <text evidence="1">Belongs to the ABC transporter superfamily.</text>
</comment>
<dbReference type="SMART" id="SM00382">
    <property type="entry name" value="AAA"/>
    <property type="match status" value="1"/>
</dbReference>
<keyword evidence="8" id="KW-1185">Reference proteome</keyword>
<proteinExistence type="inferred from homology"/>
<gene>
    <name evidence="7" type="ORF">QID03_13030</name>
</gene>
<dbReference type="InterPro" id="IPR017871">
    <property type="entry name" value="ABC_transporter-like_CS"/>
</dbReference>
<dbReference type="PANTHER" id="PTHR46743:SF2">
    <property type="entry name" value="TEICHOIC ACIDS EXPORT ATP-BINDING PROTEIN TAGH"/>
    <property type="match status" value="1"/>
</dbReference>
<keyword evidence="2" id="KW-0813">Transport</keyword>
<dbReference type="InterPro" id="IPR029439">
    <property type="entry name" value="Wzt_C"/>
</dbReference>
<dbReference type="InterPro" id="IPR003439">
    <property type="entry name" value="ABC_transporter-like_ATP-bd"/>
</dbReference>
<dbReference type="CDD" id="cd10147">
    <property type="entry name" value="Wzt_C-like"/>
    <property type="match status" value="1"/>
</dbReference>
<dbReference type="PROSITE" id="PS50893">
    <property type="entry name" value="ABC_TRANSPORTER_2"/>
    <property type="match status" value="1"/>
</dbReference>
<dbReference type="CDD" id="cd03220">
    <property type="entry name" value="ABC_KpsT_Wzt"/>
    <property type="match status" value="1"/>
</dbReference>
<keyword evidence="5" id="KW-1278">Translocase</keyword>
<sequence>MSDTIVKVRNVSKVYKLYEKPVHRLLESVRISRNLHTEFYALKDVSLEIRRGETVGLIGRNGSGKSTLLKIISGIVSPTSGEVSVNGKVSALLELGAGFNPEYTGRENIFLNGLLNGLTKTEVQSQMQSILSFAEIGDFIDQPVKTYSSGMFVRLAFSVAIHVDPDILIVDEALSVGDIRFQQKCLRKIEDFRSRGKTVIFVSHDLGAVVKFCDRVYWIDKGSVVKEGDPLQIAKEFQAFMMGVPHSVQSFQHEERGEHHNLPVSPLPGQIEVTGDGKAIIRSAGILDSDNRPVEIVRPGMLVRIVINVLYRDDIDMPIVGFSIQDRLGNIVAQTNTYVLNYPLRQGRPGEEVTLMFEMQIPDLNEGEYTISPAVASGTQLDHIQHFLAHDALVFRVVTDALYPLPGTLCLSAIRVKTI</sequence>
<dbReference type="Pfam" id="PF00005">
    <property type="entry name" value="ABC_tran"/>
    <property type="match status" value="1"/>
</dbReference>
<keyword evidence="3" id="KW-0547">Nucleotide-binding</keyword>
<reference evidence="7 8" key="1">
    <citation type="submission" date="2023-04" db="EMBL/GenBank/DDBJ databases">
        <title>A. sendaiensis sub sp. chiapanensis a novel subspecie with specific adaptation in bacterial cell wall isolated from an active volcano.</title>
        <authorList>
            <person name="Alvarez Gutierrez P.E."/>
            <person name="Ortiz Cortes L.Y."/>
        </authorList>
    </citation>
    <scope>NUCLEOTIDE SEQUENCE [LARGE SCALE GENOMIC DNA]</scope>
    <source>
        <strain evidence="7 8">PA2</strain>
    </source>
</reference>
<comment type="caution">
    <text evidence="7">The sequence shown here is derived from an EMBL/GenBank/DDBJ whole genome shotgun (WGS) entry which is preliminary data.</text>
</comment>
<dbReference type="Proteomes" id="UP001529245">
    <property type="component" value="Unassembled WGS sequence"/>
</dbReference>
<dbReference type="InterPro" id="IPR015860">
    <property type="entry name" value="ABC_transpr_TagH-like"/>
</dbReference>
<evidence type="ECO:0000256" key="5">
    <source>
        <dbReference type="ARBA" id="ARBA00022967"/>
    </source>
</evidence>
<dbReference type="InterPro" id="IPR027417">
    <property type="entry name" value="P-loop_NTPase"/>
</dbReference>
<organism evidence="7 8">
    <name type="scientific">Alicyclobacillus sendaiensis PA2</name>
    <dbReference type="NCBI Taxonomy" id="3029425"/>
    <lineage>
        <taxon>Bacteria</taxon>
        <taxon>Bacillati</taxon>
        <taxon>Bacillota</taxon>
        <taxon>Bacilli</taxon>
        <taxon>Bacillales</taxon>
        <taxon>Alicyclobacillaceae</taxon>
        <taxon>Alicyclobacillus</taxon>
    </lineage>
</organism>
<dbReference type="PROSITE" id="PS00211">
    <property type="entry name" value="ABC_TRANSPORTER_1"/>
    <property type="match status" value="1"/>
</dbReference>
<dbReference type="Pfam" id="PF14524">
    <property type="entry name" value="Wzt_C"/>
    <property type="match status" value="1"/>
</dbReference>
<dbReference type="RefSeq" id="WP_283204490.1">
    <property type="nucleotide sequence ID" value="NZ_JASGCB010000032.1"/>
</dbReference>
<dbReference type="EMBL" id="JASGCB010000032">
    <property type="protein sequence ID" value="MDI9261083.1"/>
    <property type="molecule type" value="Genomic_DNA"/>
</dbReference>
<keyword evidence="4 7" id="KW-0067">ATP-binding</keyword>
<dbReference type="Gene3D" id="3.40.50.300">
    <property type="entry name" value="P-loop containing nucleotide triphosphate hydrolases"/>
    <property type="match status" value="1"/>
</dbReference>
<dbReference type="PANTHER" id="PTHR46743">
    <property type="entry name" value="TEICHOIC ACIDS EXPORT ATP-BINDING PROTEIN TAGH"/>
    <property type="match status" value="1"/>
</dbReference>
<evidence type="ECO:0000256" key="2">
    <source>
        <dbReference type="ARBA" id="ARBA00022448"/>
    </source>
</evidence>
<dbReference type="GO" id="GO:0005524">
    <property type="term" value="F:ATP binding"/>
    <property type="evidence" value="ECO:0007669"/>
    <property type="project" value="UniProtKB-KW"/>
</dbReference>
<dbReference type="InterPro" id="IPR003593">
    <property type="entry name" value="AAA+_ATPase"/>
</dbReference>
<accession>A0ABT6Y163</accession>
<evidence type="ECO:0000256" key="1">
    <source>
        <dbReference type="ARBA" id="ARBA00005417"/>
    </source>
</evidence>
<evidence type="ECO:0000256" key="4">
    <source>
        <dbReference type="ARBA" id="ARBA00022840"/>
    </source>
</evidence>
<evidence type="ECO:0000313" key="8">
    <source>
        <dbReference type="Proteomes" id="UP001529245"/>
    </source>
</evidence>